<organism evidence="3 4">
    <name type="scientific">Roseicella aerolata</name>
    <dbReference type="NCBI Taxonomy" id="2883479"/>
    <lineage>
        <taxon>Bacteria</taxon>
        <taxon>Pseudomonadati</taxon>
        <taxon>Pseudomonadota</taxon>
        <taxon>Alphaproteobacteria</taxon>
        <taxon>Acetobacterales</taxon>
        <taxon>Roseomonadaceae</taxon>
        <taxon>Roseicella</taxon>
    </lineage>
</organism>
<dbReference type="PROSITE" id="PS50883">
    <property type="entry name" value="EAL"/>
    <property type="match status" value="1"/>
</dbReference>
<dbReference type="RefSeq" id="WP_226612138.1">
    <property type="nucleotide sequence ID" value="NZ_JAJAQI010000043.1"/>
</dbReference>
<evidence type="ECO:0000313" key="4">
    <source>
        <dbReference type="Proteomes" id="UP001139311"/>
    </source>
</evidence>
<dbReference type="InterPro" id="IPR001633">
    <property type="entry name" value="EAL_dom"/>
</dbReference>
<dbReference type="PANTHER" id="PTHR44757">
    <property type="entry name" value="DIGUANYLATE CYCLASE DGCP"/>
    <property type="match status" value="1"/>
</dbReference>
<dbReference type="InterPro" id="IPR052155">
    <property type="entry name" value="Biofilm_reg_signaling"/>
</dbReference>
<evidence type="ECO:0000313" key="3">
    <source>
        <dbReference type="EMBL" id="MCB4824444.1"/>
    </source>
</evidence>
<evidence type="ECO:0000259" key="2">
    <source>
        <dbReference type="PROSITE" id="PS50883"/>
    </source>
</evidence>
<reference evidence="3" key="1">
    <citation type="submission" date="2021-10" db="EMBL/GenBank/DDBJ databases">
        <title>Roseicella aerolatum sp. nov., isolated from aerosols of e-waste dismantling site.</title>
        <authorList>
            <person name="Qin T."/>
        </authorList>
    </citation>
    <scope>NUCLEOTIDE SEQUENCE</scope>
    <source>
        <strain evidence="3">GB24</strain>
    </source>
</reference>
<feature type="region of interest" description="Disordered" evidence="1">
    <location>
        <begin position="276"/>
        <end position="296"/>
    </location>
</feature>
<gene>
    <name evidence="3" type="ORF">LHA35_22185</name>
</gene>
<protein>
    <submittedName>
        <fullName evidence="3">EAL domain-containing protein</fullName>
    </submittedName>
</protein>
<sequence length="296" mass="31245">MPLNPIRHPMAIAAGQLDRGLRRRLAADLRTALVRGELTLHYQPRVRLRDGETTGAEALLRWHHARRGSVPPAAFIPVAEGSDLIVALGGWVLRQVATAAAARPWLGRVSVNVSARQILSRALPGQVEAALAESGLPAERLELELTETLALQEGPEVAAMLARLRDRGIAIALDDFGSGYASIGRLRRLPFTTLKLDHSLIAYLPGQAADLAVLRAVRDLGHALGLRLVAEGVERPEQRDLLAGLGFDEAQGYLFGGPVPVDALVPDALPGLAPAAGSPTVTAACPPPESPSSAPA</sequence>
<dbReference type="Pfam" id="PF00563">
    <property type="entry name" value="EAL"/>
    <property type="match status" value="1"/>
</dbReference>
<dbReference type="EMBL" id="JAJAQI010000043">
    <property type="protein sequence ID" value="MCB4824444.1"/>
    <property type="molecule type" value="Genomic_DNA"/>
</dbReference>
<accession>A0A9X1IHS3</accession>
<dbReference type="InterPro" id="IPR035919">
    <property type="entry name" value="EAL_sf"/>
</dbReference>
<name>A0A9X1IHS3_9PROT</name>
<dbReference type="Gene3D" id="3.20.20.450">
    <property type="entry name" value="EAL domain"/>
    <property type="match status" value="1"/>
</dbReference>
<proteinExistence type="predicted"/>
<keyword evidence="4" id="KW-1185">Reference proteome</keyword>
<dbReference type="SUPFAM" id="SSF141868">
    <property type="entry name" value="EAL domain-like"/>
    <property type="match status" value="1"/>
</dbReference>
<dbReference type="SMART" id="SM00052">
    <property type="entry name" value="EAL"/>
    <property type="match status" value="1"/>
</dbReference>
<evidence type="ECO:0000256" key="1">
    <source>
        <dbReference type="SAM" id="MobiDB-lite"/>
    </source>
</evidence>
<dbReference type="Proteomes" id="UP001139311">
    <property type="component" value="Unassembled WGS sequence"/>
</dbReference>
<dbReference type="PANTHER" id="PTHR44757:SF2">
    <property type="entry name" value="BIOFILM ARCHITECTURE MAINTENANCE PROTEIN MBAA"/>
    <property type="match status" value="1"/>
</dbReference>
<dbReference type="AlphaFoldDB" id="A0A9X1IHS3"/>
<dbReference type="CDD" id="cd01948">
    <property type="entry name" value="EAL"/>
    <property type="match status" value="1"/>
</dbReference>
<feature type="domain" description="EAL" evidence="2">
    <location>
        <begin position="22"/>
        <end position="272"/>
    </location>
</feature>
<comment type="caution">
    <text evidence="3">The sequence shown here is derived from an EMBL/GenBank/DDBJ whole genome shotgun (WGS) entry which is preliminary data.</text>
</comment>